<evidence type="ECO:0000256" key="2">
    <source>
        <dbReference type="ARBA" id="ARBA00023242"/>
    </source>
</evidence>
<evidence type="ECO:0000313" key="5">
    <source>
        <dbReference type="EMBL" id="KAJ3055962.1"/>
    </source>
</evidence>
<proteinExistence type="predicted"/>
<comment type="caution">
    <text evidence="5">The sequence shown here is derived from an EMBL/GenBank/DDBJ whole genome shotgun (WGS) entry which is preliminary data.</text>
</comment>
<feature type="region of interest" description="Disordered" evidence="3">
    <location>
        <begin position="574"/>
        <end position="603"/>
    </location>
</feature>
<feature type="compositionally biased region" description="Low complexity" evidence="3">
    <location>
        <begin position="397"/>
        <end position="408"/>
    </location>
</feature>
<dbReference type="GO" id="GO:0008270">
    <property type="term" value="F:zinc ion binding"/>
    <property type="evidence" value="ECO:0007669"/>
    <property type="project" value="InterPro"/>
</dbReference>
<dbReference type="Proteomes" id="UP001212841">
    <property type="component" value="Unassembled WGS sequence"/>
</dbReference>
<feature type="domain" description="Zn(2)-C6 fungal-type" evidence="4">
    <location>
        <begin position="546"/>
        <end position="575"/>
    </location>
</feature>
<evidence type="ECO:0000256" key="3">
    <source>
        <dbReference type="SAM" id="MobiDB-lite"/>
    </source>
</evidence>
<evidence type="ECO:0000256" key="1">
    <source>
        <dbReference type="ARBA" id="ARBA00022723"/>
    </source>
</evidence>
<dbReference type="Gene3D" id="4.10.240.10">
    <property type="entry name" value="Zn(2)-C6 fungal-type DNA-binding domain"/>
    <property type="match status" value="1"/>
</dbReference>
<keyword evidence="6" id="KW-1185">Reference proteome</keyword>
<name>A0AAD5SPZ7_9FUNG</name>
<evidence type="ECO:0000259" key="4">
    <source>
        <dbReference type="PROSITE" id="PS50048"/>
    </source>
</evidence>
<dbReference type="InterPro" id="IPR001138">
    <property type="entry name" value="Zn2Cys6_DnaBD"/>
</dbReference>
<reference evidence="5" key="1">
    <citation type="submission" date="2020-05" db="EMBL/GenBank/DDBJ databases">
        <title>Phylogenomic resolution of chytrid fungi.</title>
        <authorList>
            <person name="Stajich J.E."/>
            <person name="Amses K."/>
            <person name="Simmons R."/>
            <person name="Seto K."/>
            <person name="Myers J."/>
            <person name="Bonds A."/>
            <person name="Quandt C.A."/>
            <person name="Barry K."/>
            <person name="Liu P."/>
            <person name="Grigoriev I."/>
            <person name="Longcore J.E."/>
            <person name="James T.Y."/>
        </authorList>
    </citation>
    <scope>NUCLEOTIDE SEQUENCE</scope>
    <source>
        <strain evidence="5">JEL0318</strain>
    </source>
</reference>
<dbReference type="GO" id="GO:0000981">
    <property type="term" value="F:DNA-binding transcription factor activity, RNA polymerase II-specific"/>
    <property type="evidence" value="ECO:0007669"/>
    <property type="project" value="InterPro"/>
</dbReference>
<dbReference type="PANTHER" id="PTHR47659:SF4">
    <property type="entry name" value="ZN(II)2CYS6 TRANSCRIPTION FACTOR (EUROFUNG)"/>
    <property type="match status" value="1"/>
</dbReference>
<sequence length="734" mass="80735">MAQLEAEAQAPYTHFFRDLPDNAVHEILRVYVSKDILLRCDTASYACLCTVDRFFRYTMHLTVNENLMILQAKREEYLASFPHHPDYTRGIDGSRKHVRSLLQNPYFDYGTYISSVLSTFDDENWKWRTHMFQYGNYFAQAAPFLSYKVQPKTSTFITEGHVPDPATNELPTFTYTFHAHETLEFRSNSQSGIRCLFFKKFVYTPPEEDPTNVSDAEIRACEFLCILIHGELRPDEKEPETVPSFRQLFRSTSRYKTLLGLVHPSPEAAPKIAMSTAGLIPALSGNTAVDGFLPIQSLLTTPTAATPAFSTPIYPIRRPTPISVLLAFRQMAEDPRHQMSPKPTTTTVDDQVSELFRSFTDEDFEYSTEGDGGDWERDTETSSVTAAWRSSYSPSLTSQSGSDDSFTSSQMLELHNEPMLGCALLGSDDDSVLLDKAWDGFGHERLEEQVTCIAPQVLETGGLSHGCDSGVEPAFMSYVAQEQVEVNPKAEAGAQQSSELTGCVGNLLCDPSSEAAKASNTFRLPPGIVRRCVEHDTPRKVYVHKACTNCKASHVACDTSRPCQRCTKLGKADQCADTERKKRGRPCNIDPPPPPRKSSTLGSNASISSPCLGGINGCEESESSSSTPPRPTKRHRPILPLVPTQVNALPYLSNITTSGVTLPAPATETSGASVADVRTNDLYRSVPTVAYLIPYTTSAIDTDGIPTLFVKQEDVEGALQSMGGYSGLHGGSAS</sequence>
<protein>
    <recommendedName>
        <fullName evidence="4">Zn(2)-C6 fungal-type domain-containing protein</fullName>
    </recommendedName>
</protein>
<gene>
    <name evidence="5" type="ORF">HK097_008571</name>
</gene>
<keyword evidence="1" id="KW-0479">Metal-binding</keyword>
<dbReference type="InterPro" id="IPR050335">
    <property type="entry name" value="ERT1_acuK_gluconeogen_tf"/>
</dbReference>
<dbReference type="EMBL" id="JADGJD010000051">
    <property type="protein sequence ID" value="KAJ3055962.1"/>
    <property type="molecule type" value="Genomic_DNA"/>
</dbReference>
<dbReference type="PROSITE" id="PS00463">
    <property type="entry name" value="ZN2_CY6_FUNGAL_1"/>
    <property type="match status" value="1"/>
</dbReference>
<accession>A0AAD5SPZ7</accession>
<dbReference type="PANTHER" id="PTHR47659">
    <property type="entry name" value="ZN(II)2CYS6 TRANSCRIPTION FACTOR (EUROFUNG)-RELATED"/>
    <property type="match status" value="1"/>
</dbReference>
<dbReference type="SMART" id="SM00066">
    <property type="entry name" value="GAL4"/>
    <property type="match status" value="1"/>
</dbReference>
<feature type="compositionally biased region" description="Polar residues" evidence="3">
    <location>
        <begin position="381"/>
        <end position="396"/>
    </location>
</feature>
<feature type="region of interest" description="Disordered" evidence="3">
    <location>
        <begin position="363"/>
        <end position="408"/>
    </location>
</feature>
<feature type="compositionally biased region" description="Acidic residues" evidence="3">
    <location>
        <begin position="363"/>
        <end position="373"/>
    </location>
</feature>
<dbReference type="PROSITE" id="PS50048">
    <property type="entry name" value="ZN2_CY6_FUNGAL_2"/>
    <property type="match status" value="1"/>
</dbReference>
<feature type="region of interest" description="Disordered" evidence="3">
    <location>
        <begin position="617"/>
        <end position="637"/>
    </location>
</feature>
<dbReference type="AlphaFoldDB" id="A0AAD5SPZ7"/>
<dbReference type="SUPFAM" id="SSF57701">
    <property type="entry name" value="Zn2/Cys6 DNA-binding domain"/>
    <property type="match status" value="1"/>
</dbReference>
<keyword evidence="2" id="KW-0539">Nucleus</keyword>
<evidence type="ECO:0000313" key="6">
    <source>
        <dbReference type="Proteomes" id="UP001212841"/>
    </source>
</evidence>
<dbReference type="InterPro" id="IPR036864">
    <property type="entry name" value="Zn2-C6_fun-type_DNA-bd_sf"/>
</dbReference>
<dbReference type="Pfam" id="PF00172">
    <property type="entry name" value="Zn_clus"/>
    <property type="match status" value="1"/>
</dbReference>
<organism evidence="5 6">
    <name type="scientific">Rhizophlyctis rosea</name>
    <dbReference type="NCBI Taxonomy" id="64517"/>
    <lineage>
        <taxon>Eukaryota</taxon>
        <taxon>Fungi</taxon>
        <taxon>Fungi incertae sedis</taxon>
        <taxon>Chytridiomycota</taxon>
        <taxon>Chytridiomycota incertae sedis</taxon>
        <taxon>Chytridiomycetes</taxon>
        <taxon>Rhizophlyctidales</taxon>
        <taxon>Rhizophlyctidaceae</taxon>
        <taxon>Rhizophlyctis</taxon>
    </lineage>
</organism>
<dbReference type="CDD" id="cd00067">
    <property type="entry name" value="GAL4"/>
    <property type="match status" value="1"/>
</dbReference>